<dbReference type="Proteomes" id="UP000005143">
    <property type="component" value="Unassembled WGS sequence"/>
</dbReference>
<comment type="caution">
    <text evidence="1">The sequence shown here is derived from an EMBL/GenBank/DDBJ whole genome shotgun (WGS) entry which is preliminary data.</text>
</comment>
<evidence type="ECO:0000313" key="1">
    <source>
        <dbReference type="EMBL" id="EHN08843.1"/>
    </source>
</evidence>
<evidence type="ECO:0000313" key="2">
    <source>
        <dbReference type="Proteomes" id="UP000005143"/>
    </source>
</evidence>
<keyword evidence="2" id="KW-1185">Reference proteome</keyword>
<organism evidence="1 2">
    <name type="scientific">Patulibacter medicamentivorans</name>
    <dbReference type="NCBI Taxonomy" id="1097667"/>
    <lineage>
        <taxon>Bacteria</taxon>
        <taxon>Bacillati</taxon>
        <taxon>Actinomycetota</taxon>
        <taxon>Thermoleophilia</taxon>
        <taxon>Solirubrobacterales</taxon>
        <taxon>Patulibacteraceae</taxon>
        <taxon>Patulibacter</taxon>
    </lineage>
</organism>
<accession>H0EBW6</accession>
<proteinExistence type="predicted"/>
<dbReference type="EMBL" id="AGUD01000319">
    <property type="protein sequence ID" value="EHN08843.1"/>
    <property type="molecule type" value="Genomic_DNA"/>
</dbReference>
<reference evidence="1 2" key="1">
    <citation type="journal article" date="2013" name="Biodegradation">
        <title>Quantitative proteomic analysis of ibuprofen-degrading Patulibacter sp. strain I11.</title>
        <authorList>
            <person name="Almeida B."/>
            <person name="Kjeldal H."/>
            <person name="Lolas I."/>
            <person name="Knudsen A.D."/>
            <person name="Carvalho G."/>
            <person name="Nielsen K.L."/>
            <person name="Barreto Crespo M.T."/>
            <person name="Stensballe A."/>
            <person name="Nielsen J.L."/>
        </authorList>
    </citation>
    <scope>NUCLEOTIDE SEQUENCE [LARGE SCALE GENOMIC DNA]</scope>
    <source>
        <strain evidence="1 2">I11</strain>
    </source>
</reference>
<dbReference type="AlphaFoldDB" id="H0EBW6"/>
<gene>
    <name evidence="1" type="ORF">PAI11_43490</name>
</gene>
<name>H0EBW6_9ACTN</name>
<sequence>MVTISDGNGTPGFNGDGTGQYFDIQGGAAVECANVATTDGTIDSPSSPAKVSFTPSYTNCQAFIGGTYTASVTTVGKWAIQVKSNTDPGPAYEGNITLPAAGGSNVIRINVPAISCTINATLGQTFSDGAAISNWGGSGGASNQVGYAQNSGSDVEIFAQVGDVAVTDTGCPSSVGAYGFYDSIDPSTGDGVFGRAISIAP</sequence>
<protein>
    <submittedName>
        <fullName evidence="1">Uncharacterized protein</fullName>
    </submittedName>
</protein>